<dbReference type="CDD" id="cd00448">
    <property type="entry name" value="YjgF_YER057c_UK114_family"/>
    <property type="match status" value="1"/>
</dbReference>
<dbReference type="InterPro" id="IPR006056">
    <property type="entry name" value="RidA"/>
</dbReference>
<dbReference type="AlphaFoldDB" id="A0A1H0N7V4"/>
<dbReference type="EMBL" id="FNJI01000007">
    <property type="protein sequence ID" value="SDO88799.1"/>
    <property type="molecule type" value="Genomic_DNA"/>
</dbReference>
<dbReference type="PANTHER" id="PTHR11803:SF58">
    <property type="entry name" value="PROTEIN HMF1-RELATED"/>
    <property type="match status" value="1"/>
</dbReference>
<protein>
    <submittedName>
        <fullName evidence="2">2-iminobutanoate/2-iminopropanoate deaminase</fullName>
    </submittedName>
</protein>
<dbReference type="GO" id="GO:0019239">
    <property type="term" value="F:deaminase activity"/>
    <property type="evidence" value="ECO:0007669"/>
    <property type="project" value="TreeGrafter"/>
</dbReference>
<keyword evidence="3" id="KW-1185">Reference proteome</keyword>
<proteinExistence type="inferred from homology"/>
<dbReference type="FunFam" id="3.30.1330.40:FF:000001">
    <property type="entry name" value="L-PSP family endoribonuclease"/>
    <property type="match status" value="1"/>
</dbReference>
<dbReference type="RefSeq" id="WP_092220938.1">
    <property type="nucleotide sequence ID" value="NZ_FNJI01000007.1"/>
</dbReference>
<dbReference type="Gene3D" id="3.30.1330.40">
    <property type="entry name" value="RutC-like"/>
    <property type="match status" value="1"/>
</dbReference>
<accession>A0A1H0N7V4</accession>
<dbReference type="STRING" id="91360.SAMN05660330_01289"/>
<reference evidence="2 3" key="1">
    <citation type="submission" date="2016-10" db="EMBL/GenBank/DDBJ databases">
        <authorList>
            <person name="de Groot N.N."/>
        </authorList>
    </citation>
    <scope>NUCLEOTIDE SEQUENCE [LARGE SCALE GENOMIC DNA]</scope>
    <source>
        <strain evidence="2 3">DSM 12130</strain>
    </source>
</reference>
<organism evidence="2 3">
    <name type="scientific">Desulforhopalus singaporensis</name>
    <dbReference type="NCBI Taxonomy" id="91360"/>
    <lineage>
        <taxon>Bacteria</taxon>
        <taxon>Pseudomonadati</taxon>
        <taxon>Thermodesulfobacteriota</taxon>
        <taxon>Desulfobulbia</taxon>
        <taxon>Desulfobulbales</taxon>
        <taxon>Desulfocapsaceae</taxon>
        <taxon>Desulforhopalus</taxon>
    </lineage>
</organism>
<gene>
    <name evidence="2" type="ORF">SAMN05660330_01289</name>
</gene>
<dbReference type="Pfam" id="PF01042">
    <property type="entry name" value="Ribonuc_L-PSP"/>
    <property type="match status" value="1"/>
</dbReference>
<evidence type="ECO:0000256" key="1">
    <source>
        <dbReference type="ARBA" id="ARBA00010552"/>
    </source>
</evidence>
<name>A0A1H0N7V4_9BACT</name>
<evidence type="ECO:0000313" key="3">
    <source>
        <dbReference type="Proteomes" id="UP000199073"/>
    </source>
</evidence>
<dbReference type="OrthoDB" id="9808943at2"/>
<dbReference type="InterPro" id="IPR006175">
    <property type="entry name" value="YjgF/YER057c/UK114"/>
</dbReference>
<dbReference type="InterPro" id="IPR019897">
    <property type="entry name" value="RidA_CS"/>
</dbReference>
<dbReference type="PANTHER" id="PTHR11803">
    <property type="entry name" value="2-IMINOBUTANOATE/2-IMINOPROPANOATE DEAMINASE RIDA"/>
    <property type="match status" value="1"/>
</dbReference>
<dbReference type="SUPFAM" id="SSF55298">
    <property type="entry name" value="YjgF-like"/>
    <property type="match status" value="1"/>
</dbReference>
<dbReference type="Proteomes" id="UP000199073">
    <property type="component" value="Unassembled WGS sequence"/>
</dbReference>
<dbReference type="NCBIfam" id="TIGR00004">
    <property type="entry name" value="Rid family detoxifying hydrolase"/>
    <property type="match status" value="1"/>
</dbReference>
<dbReference type="GO" id="GO:0005829">
    <property type="term" value="C:cytosol"/>
    <property type="evidence" value="ECO:0007669"/>
    <property type="project" value="TreeGrafter"/>
</dbReference>
<sequence length="124" mass="13132">METVIAQNAPQAVGPYCHGIKHGDLLFTSGQLALDPSTGAMVNDTIEAETEQVLKNLEAILKGAGTSKDKVIKVNVYITDLGDFARINEVYGSFFAPHTPARACVEVANLALGAKVEMDMVAAL</sequence>
<dbReference type="PROSITE" id="PS01094">
    <property type="entry name" value="UPF0076"/>
    <property type="match status" value="1"/>
</dbReference>
<dbReference type="InterPro" id="IPR035959">
    <property type="entry name" value="RutC-like_sf"/>
</dbReference>
<evidence type="ECO:0000313" key="2">
    <source>
        <dbReference type="EMBL" id="SDO88799.1"/>
    </source>
</evidence>
<comment type="similarity">
    <text evidence="1">Belongs to the RutC family.</text>
</comment>